<name>A0A016TCF3_9BILA</name>
<gene>
    <name evidence="1" type="primary">Acey_s0116.g569</name>
    <name evidence="1" type="ORF">Y032_0116g569</name>
</gene>
<dbReference type="EMBL" id="JARK01001452">
    <property type="protein sequence ID" value="EYC00338.1"/>
    <property type="molecule type" value="Genomic_DNA"/>
</dbReference>
<reference evidence="2" key="1">
    <citation type="journal article" date="2015" name="Nat. Genet.">
        <title>The genome and transcriptome of the zoonotic hookworm Ancylostoma ceylanicum identify infection-specific gene families.</title>
        <authorList>
            <person name="Schwarz E.M."/>
            <person name="Hu Y."/>
            <person name="Antoshechkin I."/>
            <person name="Miller M.M."/>
            <person name="Sternberg P.W."/>
            <person name="Aroian R.V."/>
        </authorList>
    </citation>
    <scope>NUCLEOTIDE SEQUENCE</scope>
    <source>
        <strain evidence="2">HY135</strain>
    </source>
</reference>
<evidence type="ECO:0000313" key="2">
    <source>
        <dbReference type="Proteomes" id="UP000024635"/>
    </source>
</evidence>
<protein>
    <submittedName>
        <fullName evidence="1">Uncharacterized protein</fullName>
    </submittedName>
</protein>
<comment type="caution">
    <text evidence="1">The sequence shown here is derived from an EMBL/GenBank/DDBJ whole genome shotgun (WGS) entry which is preliminary data.</text>
</comment>
<evidence type="ECO:0000313" key="1">
    <source>
        <dbReference type="EMBL" id="EYC00338.1"/>
    </source>
</evidence>
<keyword evidence="2" id="KW-1185">Reference proteome</keyword>
<sequence length="205" mass="23059">MLLMFVAPPLLRTTAGRDPSVRLEAAKDCKPFRLYIQQRRTWNHYSSDRSKTAVSESYWEKQMPDNMCADLPRSTVGMLVEGYYDIPAIARRPVLCTYGSPPNLPPRKNDDICNDHSYYDVNKGRCVCKGIDAKEKEPEKYADYPLGTVCLECETTSEERSIVFILDGSASVLPSGWNQVSQLSQRSFTKLILLPCLAPAEQAIG</sequence>
<accession>A0A016TCF3</accession>
<dbReference type="Proteomes" id="UP000024635">
    <property type="component" value="Unassembled WGS sequence"/>
</dbReference>
<organism evidence="1 2">
    <name type="scientific">Ancylostoma ceylanicum</name>
    <dbReference type="NCBI Taxonomy" id="53326"/>
    <lineage>
        <taxon>Eukaryota</taxon>
        <taxon>Metazoa</taxon>
        <taxon>Ecdysozoa</taxon>
        <taxon>Nematoda</taxon>
        <taxon>Chromadorea</taxon>
        <taxon>Rhabditida</taxon>
        <taxon>Rhabditina</taxon>
        <taxon>Rhabditomorpha</taxon>
        <taxon>Strongyloidea</taxon>
        <taxon>Ancylostomatidae</taxon>
        <taxon>Ancylostomatinae</taxon>
        <taxon>Ancylostoma</taxon>
    </lineage>
</organism>
<dbReference type="AlphaFoldDB" id="A0A016TCF3"/>
<dbReference type="OrthoDB" id="5872865at2759"/>
<proteinExistence type="predicted"/>